<evidence type="ECO:0000313" key="1">
    <source>
        <dbReference type="EMBL" id="MCH79565.1"/>
    </source>
</evidence>
<proteinExistence type="predicted"/>
<keyword evidence="2" id="KW-1185">Reference proteome</keyword>
<feature type="non-terminal residue" evidence="1">
    <location>
        <position position="1"/>
    </location>
</feature>
<name>A0A392LXG5_9FABA</name>
<dbReference type="PANTHER" id="PTHR45927">
    <property type="entry name" value="LYSM-DOMAIN RECEPTOR-LIKE KINASE-RELATED"/>
    <property type="match status" value="1"/>
</dbReference>
<organism evidence="1 2">
    <name type="scientific">Trifolium medium</name>
    <dbReference type="NCBI Taxonomy" id="97028"/>
    <lineage>
        <taxon>Eukaryota</taxon>
        <taxon>Viridiplantae</taxon>
        <taxon>Streptophyta</taxon>
        <taxon>Embryophyta</taxon>
        <taxon>Tracheophyta</taxon>
        <taxon>Spermatophyta</taxon>
        <taxon>Magnoliopsida</taxon>
        <taxon>eudicotyledons</taxon>
        <taxon>Gunneridae</taxon>
        <taxon>Pentapetalae</taxon>
        <taxon>rosids</taxon>
        <taxon>fabids</taxon>
        <taxon>Fabales</taxon>
        <taxon>Fabaceae</taxon>
        <taxon>Papilionoideae</taxon>
        <taxon>50 kb inversion clade</taxon>
        <taxon>NPAAA clade</taxon>
        <taxon>Hologalegina</taxon>
        <taxon>IRL clade</taxon>
        <taxon>Trifolieae</taxon>
        <taxon>Trifolium</taxon>
    </lineage>
</organism>
<dbReference type="Gene3D" id="1.10.510.10">
    <property type="entry name" value="Transferase(Phosphotransferase) domain 1"/>
    <property type="match status" value="1"/>
</dbReference>
<comment type="caution">
    <text evidence="1">The sequence shown here is derived from an EMBL/GenBank/DDBJ whole genome shotgun (WGS) entry which is preliminary data.</text>
</comment>
<dbReference type="EMBL" id="LXQA010000197">
    <property type="protein sequence ID" value="MCH79565.1"/>
    <property type="molecule type" value="Genomic_DNA"/>
</dbReference>
<dbReference type="InterPro" id="IPR011009">
    <property type="entry name" value="Kinase-like_dom_sf"/>
</dbReference>
<dbReference type="PANTHER" id="PTHR45927:SF2">
    <property type="entry name" value="SERINE_THREONINE RECEPTOR-LIKE KINASE NFP"/>
    <property type="match status" value="1"/>
</dbReference>
<accession>A0A392LXG5</accession>
<dbReference type="SUPFAM" id="SSF56112">
    <property type="entry name" value="Protein kinase-like (PK-like)"/>
    <property type="match status" value="1"/>
</dbReference>
<dbReference type="AlphaFoldDB" id="A0A392LXG5"/>
<gene>
    <name evidence="1" type="ORF">A2U01_0000316</name>
</gene>
<dbReference type="Proteomes" id="UP000265520">
    <property type="component" value="Unassembled WGS sequence"/>
</dbReference>
<dbReference type="InterPro" id="IPR052611">
    <property type="entry name" value="Plant_RLK_LysM"/>
</dbReference>
<reference evidence="1 2" key="1">
    <citation type="journal article" date="2018" name="Front. Plant Sci.">
        <title>Red Clover (Trifolium pratense) and Zigzag Clover (T. medium) - A Picture of Genomic Similarities and Differences.</title>
        <authorList>
            <person name="Dluhosova J."/>
            <person name="Istvanek J."/>
            <person name="Nedelnik J."/>
            <person name="Repkova J."/>
        </authorList>
    </citation>
    <scope>NUCLEOTIDE SEQUENCE [LARGE SCALE GENOMIC DNA]</scope>
    <source>
        <strain evidence="2">cv. 10/8</strain>
        <tissue evidence="1">Leaf</tissue>
    </source>
</reference>
<sequence>SSDNDGNCFLVYEYAQNGSLDQWLFSESSKASNSVVSLTWSQRITIAMDVAVGQDSDKFKQDPRGSLDHNKWERHFQLGLKLLWQKLREDIPENAYLNALEKLMNPDWREVFTPCG</sequence>
<evidence type="ECO:0000313" key="2">
    <source>
        <dbReference type="Proteomes" id="UP000265520"/>
    </source>
</evidence>
<protein>
    <submittedName>
        <fullName evidence="1">SYM10 protein</fullName>
    </submittedName>
</protein>